<feature type="compositionally biased region" description="Polar residues" evidence="1">
    <location>
        <begin position="35"/>
        <end position="49"/>
    </location>
</feature>
<feature type="compositionally biased region" description="Basic and acidic residues" evidence="1">
    <location>
        <begin position="20"/>
        <end position="29"/>
    </location>
</feature>
<name>A0A195F4G5_9HYME</name>
<organism evidence="2 3">
    <name type="scientific">Trachymyrmex septentrionalis</name>
    <dbReference type="NCBI Taxonomy" id="34720"/>
    <lineage>
        <taxon>Eukaryota</taxon>
        <taxon>Metazoa</taxon>
        <taxon>Ecdysozoa</taxon>
        <taxon>Arthropoda</taxon>
        <taxon>Hexapoda</taxon>
        <taxon>Insecta</taxon>
        <taxon>Pterygota</taxon>
        <taxon>Neoptera</taxon>
        <taxon>Endopterygota</taxon>
        <taxon>Hymenoptera</taxon>
        <taxon>Apocrita</taxon>
        <taxon>Aculeata</taxon>
        <taxon>Formicoidea</taxon>
        <taxon>Formicidae</taxon>
        <taxon>Myrmicinae</taxon>
        <taxon>Trachymyrmex</taxon>
    </lineage>
</organism>
<sequence length="178" mass="20223">MTQSSGHTDYDSFDPFGSKGGREKEDYRARGPAQSILTPLTENSWQTSGRLDETAERHETKGKRKWQSLSEGASTTLRSSKPLARKWYRGRKFVRACLMYRSSLHQEAMDNALVGNSLLVPNQETAESTHNRRGPDKKNPNQAILILVTFYGQDLTRTPDERLIRHQGMLIKSISELN</sequence>
<evidence type="ECO:0000313" key="2">
    <source>
        <dbReference type="EMBL" id="KYN35276.1"/>
    </source>
</evidence>
<protein>
    <submittedName>
        <fullName evidence="2">Uncharacterized protein</fullName>
    </submittedName>
</protein>
<reference evidence="2 3" key="1">
    <citation type="submission" date="2016-03" db="EMBL/GenBank/DDBJ databases">
        <title>Trachymyrmex septentrionalis WGS genome.</title>
        <authorList>
            <person name="Nygaard S."/>
            <person name="Hu H."/>
            <person name="Boomsma J."/>
            <person name="Zhang G."/>
        </authorList>
    </citation>
    <scope>NUCLEOTIDE SEQUENCE [LARGE SCALE GENOMIC DNA]</scope>
    <source>
        <strain evidence="2">Tsep2-gDNA-1</strain>
        <tissue evidence="2">Whole body</tissue>
    </source>
</reference>
<evidence type="ECO:0000313" key="3">
    <source>
        <dbReference type="Proteomes" id="UP000078541"/>
    </source>
</evidence>
<accession>A0A195F4G5</accession>
<dbReference type="Proteomes" id="UP000078541">
    <property type="component" value="Unassembled WGS sequence"/>
</dbReference>
<evidence type="ECO:0000256" key="1">
    <source>
        <dbReference type="SAM" id="MobiDB-lite"/>
    </source>
</evidence>
<feature type="compositionally biased region" description="Polar residues" evidence="1">
    <location>
        <begin position="67"/>
        <end position="77"/>
    </location>
</feature>
<keyword evidence="3" id="KW-1185">Reference proteome</keyword>
<feature type="compositionally biased region" description="Basic and acidic residues" evidence="1">
    <location>
        <begin position="50"/>
        <end position="59"/>
    </location>
</feature>
<gene>
    <name evidence="2" type="ORF">ALC56_10451</name>
</gene>
<feature type="region of interest" description="Disordered" evidence="1">
    <location>
        <begin position="1"/>
        <end position="77"/>
    </location>
</feature>
<proteinExistence type="predicted"/>
<dbReference type="EMBL" id="KQ981820">
    <property type="protein sequence ID" value="KYN35276.1"/>
    <property type="molecule type" value="Genomic_DNA"/>
</dbReference>
<dbReference type="AlphaFoldDB" id="A0A195F4G5"/>